<sequence>MTGVEEYEEFNGLILTAYEIRPEAYLPMFRNARKRPADTYLSYVLQLRVALNKWAIQLVKGPEVQDLSENQSSVVEGDASQVALLVKQPESNKSLYYCKHVGSSATHPSDTPDMNHAGEKEDSDSSCVEGVLVPPEVSGDHIVVPETLESASEEEELHHSSQDIVSAGALASNKDVTPREGLHHLTSDRCEELASQLSTFSDVFGDSPGLPTWAVHNIDVGDCKPIKLPPTGLTLLDSLYLMRKLHICWTTVL</sequence>
<keyword evidence="3" id="KW-1185">Reference proteome</keyword>
<proteinExistence type="predicted"/>
<evidence type="ECO:0000313" key="2">
    <source>
        <dbReference type="EMBL" id="KAK3886044.1"/>
    </source>
</evidence>
<reference evidence="2" key="1">
    <citation type="submission" date="2023-10" db="EMBL/GenBank/DDBJ databases">
        <title>Genome assemblies of two species of porcelain crab, Petrolisthes cinctipes and Petrolisthes manimaculis (Anomura: Porcellanidae).</title>
        <authorList>
            <person name="Angst P."/>
        </authorList>
    </citation>
    <scope>NUCLEOTIDE SEQUENCE</scope>
    <source>
        <strain evidence="2">PB745_01</strain>
        <tissue evidence="2">Gill</tissue>
    </source>
</reference>
<feature type="region of interest" description="Disordered" evidence="1">
    <location>
        <begin position="103"/>
        <end position="126"/>
    </location>
</feature>
<accession>A0AAE1KV50</accession>
<evidence type="ECO:0000256" key="1">
    <source>
        <dbReference type="SAM" id="MobiDB-lite"/>
    </source>
</evidence>
<protein>
    <submittedName>
        <fullName evidence="2">Uncharacterized protein</fullName>
    </submittedName>
</protein>
<evidence type="ECO:0000313" key="3">
    <source>
        <dbReference type="Proteomes" id="UP001286313"/>
    </source>
</evidence>
<name>A0AAE1KV50_PETCI</name>
<organism evidence="2 3">
    <name type="scientific">Petrolisthes cinctipes</name>
    <name type="common">Flat porcelain crab</name>
    <dbReference type="NCBI Taxonomy" id="88211"/>
    <lineage>
        <taxon>Eukaryota</taxon>
        <taxon>Metazoa</taxon>
        <taxon>Ecdysozoa</taxon>
        <taxon>Arthropoda</taxon>
        <taxon>Crustacea</taxon>
        <taxon>Multicrustacea</taxon>
        <taxon>Malacostraca</taxon>
        <taxon>Eumalacostraca</taxon>
        <taxon>Eucarida</taxon>
        <taxon>Decapoda</taxon>
        <taxon>Pleocyemata</taxon>
        <taxon>Anomura</taxon>
        <taxon>Galatheoidea</taxon>
        <taxon>Porcellanidae</taxon>
        <taxon>Petrolisthes</taxon>
    </lineage>
</organism>
<dbReference type="Proteomes" id="UP001286313">
    <property type="component" value="Unassembled WGS sequence"/>
</dbReference>
<comment type="caution">
    <text evidence="2">The sequence shown here is derived from an EMBL/GenBank/DDBJ whole genome shotgun (WGS) entry which is preliminary data.</text>
</comment>
<dbReference type="EMBL" id="JAWQEG010000737">
    <property type="protein sequence ID" value="KAK3886044.1"/>
    <property type="molecule type" value="Genomic_DNA"/>
</dbReference>
<dbReference type="AlphaFoldDB" id="A0AAE1KV50"/>
<gene>
    <name evidence="2" type="ORF">Pcinc_009777</name>
</gene>